<reference evidence="1 2" key="1">
    <citation type="submission" date="2019-05" db="EMBL/GenBank/DDBJ databases">
        <title>Another draft genome of Portunus trituberculatus and its Hox gene families provides insights of decapod evolution.</title>
        <authorList>
            <person name="Jeong J.-H."/>
            <person name="Song I."/>
            <person name="Kim S."/>
            <person name="Choi T."/>
            <person name="Kim D."/>
            <person name="Ryu S."/>
            <person name="Kim W."/>
        </authorList>
    </citation>
    <scope>NUCLEOTIDE SEQUENCE [LARGE SCALE GENOMIC DNA]</scope>
    <source>
        <tissue evidence="1">Muscle</tissue>
    </source>
</reference>
<accession>A0A5B7HH28</accession>
<gene>
    <name evidence="1" type="ORF">E2C01_062090</name>
</gene>
<dbReference type="Proteomes" id="UP000324222">
    <property type="component" value="Unassembled WGS sequence"/>
</dbReference>
<evidence type="ECO:0000313" key="2">
    <source>
        <dbReference type="Proteomes" id="UP000324222"/>
    </source>
</evidence>
<dbReference type="EMBL" id="VSRR010026948">
    <property type="protein sequence ID" value="MPC67904.1"/>
    <property type="molecule type" value="Genomic_DNA"/>
</dbReference>
<evidence type="ECO:0000313" key="1">
    <source>
        <dbReference type="EMBL" id="MPC67904.1"/>
    </source>
</evidence>
<comment type="caution">
    <text evidence="1">The sequence shown here is derived from an EMBL/GenBank/DDBJ whole genome shotgun (WGS) entry which is preliminary data.</text>
</comment>
<proteinExistence type="predicted"/>
<sequence length="84" mass="8933">MEDGCCSGVCERLMAGGGCGEEGGVGDGMRLIYDPPGLTTRVCADVNRSGGHNTVAHYRHCKTYTERKLARRTLALEGKQQACG</sequence>
<organism evidence="1 2">
    <name type="scientific">Portunus trituberculatus</name>
    <name type="common">Swimming crab</name>
    <name type="synonym">Neptunus trituberculatus</name>
    <dbReference type="NCBI Taxonomy" id="210409"/>
    <lineage>
        <taxon>Eukaryota</taxon>
        <taxon>Metazoa</taxon>
        <taxon>Ecdysozoa</taxon>
        <taxon>Arthropoda</taxon>
        <taxon>Crustacea</taxon>
        <taxon>Multicrustacea</taxon>
        <taxon>Malacostraca</taxon>
        <taxon>Eumalacostraca</taxon>
        <taxon>Eucarida</taxon>
        <taxon>Decapoda</taxon>
        <taxon>Pleocyemata</taxon>
        <taxon>Brachyura</taxon>
        <taxon>Eubrachyura</taxon>
        <taxon>Portunoidea</taxon>
        <taxon>Portunidae</taxon>
        <taxon>Portuninae</taxon>
        <taxon>Portunus</taxon>
    </lineage>
</organism>
<keyword evidence="2" id="KW-1185">Reference proteome</keyword>
<dbReference type="AlphaFoldDB" id="A0A5B7HH28"/>
<name>A0A5B7HH28_PORTR</name>
<protein>
    <submittedName>
        <fullName evidence="1">Uncharacterized protein</fullName>
    </submittedName>
</protein>